<evidence type="ECO:0000313" key="2">
    <source>
        <dbReference type="Proteomes" id="UP000326857"/>
    </source>
</evidence>
<organism evidence="1 2">
    <name type="scientific">Sphingomonas aurantiaca</name>
    <dbReference type="NCBI Taxonomy" id="185949"/>
    <lineage>
        <taxon>Bacteria</taxon>
        <taxon>Pseudomonadati</taxon>
        <taxon>Pseudomonadota</taxon>
        <taxon>Alphaproteobacteria</taxon>
        <taxon>Sphingomonadales</taxon>
        <taxon>Sphingomonadaceae</taxon>
        <taxon>Sphingomonas</taxon>
    </lineage>
</organism>
<name>A0A5E8AAD8_9SPHN</name>
<proteinExistence type="predicted"/>
<dbReference type="Proteomes" id="UP000326857">
    <property type="component" value="Unassembled WGS sequence"/>
</dbReference>
<gene>
    <name evidence="1" type="ORF">SPHINGO391_500180</name>
</gene>
<evidence type="ECO:0000313" key="1">
    <source>
        <dbReference type="EMBL" id="VVT28370.1"/>
    </source>
</evidence>
<reference evidence="1 2" key="1">
    <citation type="submission" date="2019-09" db="EMBL/GenBank/DDBJ databases">
        <authorList>
            <person name="Dittami M. S."/>
        </authorList>
    </citation>
    <scope>NUCLEOTIDE SEQUENCE [LARGE SCALE GENOMIC DNA]</scope>
    <source>
        <strain evidence="1">SPHINGO391</strain>
    </source>
</reference>
<accession>A0A5E8AAD8</accession>
<sequence>MVAVTTMSPRPVWSAGSAVAGSVGAGSVALGAAAVGVAAVGVAAGGVASVGVAAAKAGDAIATVRAAPASSRKRRLAEFNIEGFPFSAVFALRGAIGGGRGTSVTNIRIACPGFLMVV</sequence>
<dbReference type="AlphaFoldDB" id="A0A5E8AAD8"/>
<protein>
    <submittedName>
        <fullName evidence="1">Uncharacterized protein</fullName>
    </submittedName>
</protein>
<dbReference type="EMBL" id="CABVLI010000046">
    <property type="protein sequence ID" value="VVT28370.1"/>
    <property type="molecule type" value="Genomic_DNA"/>
</dbReference>